<evidence type="ECO:0000313" key="1">
    <source>
        <dbReference type="EMBL" id="WVZ09555.1"/>
    </source>
</evidence>
<name>A0AAQ3NG00_VIGMU</name>
<gene>
    <name evidence="1" type="ORF">V8G54_014085</name>
</gene>
<dbReference type="Proteomes" id="UP001374535">
    <property type="component" value="Chromosome 5"/>
</dbReference>
<dbReference type="EMBL" id="CP144696">
    <property type="protein sequence ID" value="WVZ09555.1"/>
    <property type="molecule type" value="Genomic_DNA"/>
</dbReference>
<dbReference type="AlphaFoldDB" id="A0AAQ3NG00"/>
<evidence type="ECO:0000313" key="2">
    <source>
        <dbReference type="Proteomes" id="UP001374535"/>
    </source>
</evidence>
<proteinExistence type="predicted"/>
<keyword evidence="2" id="KW-1185">Reference proteome</keyword>
<sequence length="110" mass="11835">MPRRLKTSFRVVRGLWAHESWSLWRRVSGGVSGTTWKKKSRHGFPVVRNVGEKFSVRIMFGVDKVLNADTIWSMKGSVGVVPVTVGIGDGVGAGAGAGTVWVRVAVGPAM</sequence>
<protein>
    <submittedName>
        <fullName evidence="1">Uncharacterized protein</fullName>
    </submittedName>
</protein>
<accession>A0AAQ3NG00</accession>
<reference evidence="1 2" key="1">
    <citation type="journal article" date="2023" name="Life. Sci Alliance">
        <title>Evolutionary insights into 3D genome organization and epigenetic landscape of Vigna mungo.</title>
        <authorList>
            <person name="Junaid A."/>
            <person name="Singh B."/>
            <person name="Bhatia S."/>
        </authorList>
    </citation>
    <scope>NUCLEOTIDE SEQUENCE [LARGE SCALE GENOMIC DNA]</scope>
    <source>
        <strain evidence="1">Urdbean</strain>
    </source>
</reference>
<organism evidence="1 2">
    <name type="scientific">Vigna mungo</name>
    <name type="common">Black gram</name>
    <name type="synonym">Phaseolus mungo</name>
    <dbReference type="NCBI Taxonomy" id="3915"/>
    <lineage>
        <taxon>Eukaryota</taxon>
        <taxon>Viridiplantae</taxon>
        <taxon>Streptophyta</taxon>
        <taxon>Embryophyta</taxon>
        <taxon>Tracheophyta</taxon>
        <taxon>Spermatophyta</taxon>
        <taxon>Magnoliopsida</taxon>
        <taxon>eudicotyledons</taxon>
        <taxon>Gunneridae</taxon>
        <taxon>Pentapetalae</taxon>
        <taxon>rosids</taxon>
        <taxon>fabids</taxon>
        <taxon>Fabales</taxon>
        <taxon>Fabaceae</taxon>
        <taxon>Papilionoideae</taxon>
        <taxon>50 kb inversion clade</taxon>
        <taxon>NPAAA clade</taxon>
        <taxon>indigoferoid/millettioid clade</taxon>
        <taxon>Phaseoleae</taxon>
        <taxon>Vigna</taxon>
    </lineage>
</organism>